<dbReference type="SUPFAM" id="SSF64153">
    <property type="entry name" value="YjeF N-terminal domain-like"/>
    <property type="match status" value="1"/>
</dbReference>
<keyword evidence="10" id="KW-0067">ATP-binding</keyword>
<dbReference type="AlphaFoldDB" id="A0A5J4QYV4"/>
<dbReference type="GO" id="GO:0005524">
    <property type="term" value="F:ATP binding"/>
    <property type="evidence" value="ECO:0007669"/>
    <property type="project" value="UniProtKB-KW"/>
</dbReference>
<dbReference type="EMBL" id="SNRY01002085">
    <property type="protein sequence ID" value="KAA6326876.1"/>
    <property type="molecule type" value="Genomic_DNA"/>
</dbReference>
<dbReference type="HAMAP" id="MF_01965">
    <property type="entry name" value="NADHX_dehydratase"/>
    <property type="match status" value="1"/>
</dbReference>
<evidence type="ECO:0000256" key="10">
    <source>
        <dbReference type="ARBA" id="ARBA00022840"/>
    </source>
</evidence>
<comment type="catalytic activity">
    <reaction evidence="19">
        <text>(6S)-NADHX + ADP = AMP + phosphate + NADH + H(+)</text>
        <dbReference type="Rhea" id="RHEA:32223"/>
        <dbReference type="ChEBI" id="CHEBI:15378"/>
        <dbReference type="ChEBI" id="CHEBI:43474"/>
        <dbReference type="ChEBI" id="CHEBI:57945"/>
        <dbReference type="ChEBI" id="CHEBI:64074"/>
        <dbReference type="ChEBI" id="CHEBI:456215"/>
        <dbReference type="ChEBI" id="CHEBI:456216"/>
        <dbReference type="EC" id="4.2.1.136"/>
    </reaction>
</comment>
<comment type="similarity">
    <text evidence="5">In the C-terminal section; belongs to the NnrD/CARKD family.</text>
</comment>
<evidence type="ECO:0000256" key="2">
    <source>
        <dbReference type="ARBA" id="ARBA00000909"/>
    </source>
</evidence>
<feature type="domain" description="YjeF N-terminal" evidence="22">
    <location>
        <begin position="11"/>
        <end position="221"/>
    </location>
</feature>
<keyword evidence="9" id="KW-0547">Nucleotide-binding</keyword>
<dbReference type="EC" id="4.2.1.136" evidence="7"/>
<evidence type="ECO:0000256" key="3">
    <source>
        <dbReference type="ARBA" id="ARBA00001958"/>
    </source>
</evidence>
<dbReference type="NCBIfam" id="TIGR00197">
    <property type="entry name" value="yjeF_nterm"/>
    <property type="match status" value="1"/>
</dbReference>
<dbReference type="GO" id="GO:0110051">
    <property type="term" value="P:metabolite repair"/>
    <property type="evidence" value="ECO:0007669"/>
    <property type="project" value="TreeGrafter"/>
</dbReference>
<protein>
    <recommendedName>
        <fullName evidence="18">Nicotinamide nucleotide repair protein</fullName>
        <ecNumber evidence="7">4.2.1.136</ecNumber>
        <ecNumber evidence="6">5.1.99.6</ecNumber>
    </recommendedName>
</protein>
<dbReference type="InterPro" id="IPR029056">
    <property type="entry name" value="Ribokinase-like"/>
</dbReference>
<dbReference type="PIRSF" id="PIRSF017184">
    <property type="entry name" value="Nnr"/>
    <property type="match status" value="1"/>
</dbReference>
<evidence type="ECO:0000256" key="15">
    <source>
        <dbReference type="ARBA" id="ARBA00023239"/>
    </source>
</evidence>
<gene>
    <name evidence="23" type="ORF">EZS27_024074</name>
</gene>
<dbReference type="HAMAP" id="MF_01966">
    <property type="entry name" value="NADHX_epimerase"/>
    <property type="match status" value="1"/>
</dbReference>
<comment type="catalytic activity">
    <reaction evidence="1">
        <text>(6R)-NADHX = (6S)-NADHX</text>
        <dbReference type="Rhea" id="RHEA:32215"/>
        <dbReference type="ChEBI" id="CHEBI:64074"/>
        <dbReference type="ChEBI" id="CHEBI:64075"/>
        <dbReference type="EC" id="5.1.99.6"/>
    </reaction>
</comment>
<dbReference type="Pfam" id="PF03853">
    <property type="entry name" value="YjeF_N"/>
    <property type="match status" value="1"/>
</dbReference>
<dbReference type="InterPro" id="IPR036652">
    <property type="entry name" value="YjeF_N_dom_sf"/>
</dbReference>
<evidence type="ECO:0000256" key="19">
    <source>
        <dbReference type="ARBA" id="ARBA00048238"/>
    </source>
</evidence>
<dbReference type="PROSITE" id="PS01050">
    <property type="entry name" value="YJEF_C_2"/>
    <property type="match status" value="1"/>
</dbReference>
<evidence type="ECO:0000256" key="1">
    <source>
        <dbReference type="ARBA" id="ARBA00000013"/>
    </source>
</evidence>
<evidence type="ECO:0000256" key="5">
    <source>
        <dbReference type="ARBA" id="ARBA00009524"/>
    </source>
</evidence>
<keyword evidence="13" id="KW-0520">NAD</keyword>
<evidence type="ECO:0000256" key="16">
    <source>
        <dbReference type="ARBA" id="ARBA00023268"/>
    </source>
</evidence>
<keyword evidence="8" id="KW-0479">Metal-binding</keyword>
<comment type="catalytic activity">
    <reaction evidence="20">
        <text>(6S)-NADPHX + ADP = AMP + phosphate + NADPH + H(+)</text>
        <dbReference type="Rhea" id="RHEA:32235"/>
        <dbReference type="ChEBI" id="CHEBI:15378"/>
        <dbReference type="ChEBI" id="CHEBI:43474"/>
        <dbReference type="ChEBI" id="CHEBI:57783"/>
        <dbReference type="ChEBI" id="CHEBI:64076"/>
        <dbReference type="ChEBI" id="CHEBI:456215"/>
        <dbReference type="ChEBI" id="CHEBI:456216"/>
        <dbReference type="EC" id="4.2.1.136"/>
    </reaction>
</comment>
<dbReference type="Gene3D" id="3.40.1190.20">
    <property type="match status" value="1"/>
</dbReference>
<evidence type="ECO:0000256" key="8">
    <source>
        <dbReference type="ARBA" id="ARBA00022723"/>
    </source>
</evidence>
<dbReference type="EC" id="5.1.99.6" evidence="6"/>
<evidence type="ECO:0000256" key="20">
    <source>
        <dbReference type="ARBA" id="ARBA00049209"/>
    </source>
</evidence>
<comment type="catalytic activity">
    <reaction evidence="2">
        <text>(6R)-NADPHX = (6S)-NADPHX</text>
        <dbReference type="Rhea" id="RHEA:32227"/>
        <dbReference type="ChEBI" id="CHEBI:64076"/>
        <dbReference type="ChEBI" id="CHEBI:64077"/>
        <dbReference type="EC" id="5.1.99.6"/>
    </reaction>
</comment>
<evidence type="ECO:0000256" key="9">
    <source>
        <dbReference type="ARBA" id="ARBA00022741"/>
    </source>
</evidence>
<keyword evidence="11" id="KW-0521">NADP</keyword>
<evidence type="ECO:0000256" key="4">
    <source>
        <dbReference type="ARBA" id="ARBA00006001"/>
    </source>
</evidence>
<name>A0A5J4QYV4_9ZZZZ</name>
<dbReference type="Pfam" id="PF01256">
    <property type="entry name" value="Carb_kinase"/>
    <property type="match status" value="1"/>
</dbReference>
<dbReference type="PROSITE" id="PS51385">
    <property type="entry name" value="YJEF_N"/>
    <property type="match status" value="1"/>
</dbReference>
<dbReference type="PROSITE" id="PS51383">
    <property type="entry name" value="YJEF_C_3"/>
    <property type="match status" value="1"/>
</dbReference>
<proteinExistence type="inferred from homology"/>
<comment type="cofactor">
    <cofactor evidence="3">
        <name>K(+)</name>
        <dbReference type="ChEBI" id="CHEBI:29103"/>
    </cofactor>
</comment>
<sequence>MAIKIFPCSNVRKLDAYTIEHDNISSIELMEQAARKITETITKRWSQDVPIVVFAGPGDNGGDALAVARLLMQQEYKVETFLFNTKQNLSSNCQTNKDLLEAVDGVVFTEVNTTFTPPKLTDDYLIIDGLFGTGLKGALNGGFAAVVQYINETSATVVSIDIPSGLTGEETSLHSMQNHIVHADFTYSMQLPKLSFLFPENEEIVGEWELLDIGLSPKFIEEMETDYVLIEEKDVRQSIKLRKKFAHKGDFGHGLLVAGSYGMAGASILSARACLHSGIGKLTVHAPICNNNILQVSIPEAIIKHDADECCFSEVSDMDGYQALGIGPGLGTSKETEDALLNQLKNCQVPAVIDADALTLLAGNREALKSLPSHSILTPHPKELERLIGKCNSSYERLVKTCELTQTFDVYVLLKGAYSVFITPQGKCFFNPTGNPGMATAGSGDVLTGIILALLAQEYSTEKAGIIGAYIHGLAGDIAREKYGTISLTAGDIVHFLPDAWKRVDNQSMNNSFHFDS</sequence>
<evidence type="ECO:0000256" key="11">
    <source>
        <dbReference type="ARBA" id="ARBA00022857"/>
    </source>
</evidence>
<dbReference type="InterPro" id="IPR000631">
    <property type="entry name" value="CARKD"/>
</dbReference>
<accession>A0A5J4QYV4</accession>
<evidence type="ECO:0000259" key="21">
    <source>
        <dbReference type="PROSITE" id="PS51383"/>
    </source>
</evidence>
<dbReference type="GO" id="GO:0052855">
    <property type="term" value="F:ADP-dependent NAD(P)H-hydrate dehydratase activity"/>
    <property type="evidence" value="ECO:0007669"/>
    <property type="project" value="UniProtKB-EC"/>
</dbReference>
<dbReference type="PANTHER" id="PTHR12592">
    <property type="entry name" value="ATP-DEPENDENT (S)-NAD(P)H-HYDRATE DEHYDRATASE FAMILY MEMBER"/>
    <property type="match status" value="1"/>
</dbReference>
<evidence type="ECO:0000313" key="23">
    <source>
        <dbReference type="EMBL" id="KAA6326876.1"/>
    </source>
</evidence>
<reference evidence="23" key="1">
    <citation type="submission" date="2019-03" db="EMBL/GenBank/DDBJ databases">
        <title>Single cell metagenomics reveals metabolic interactions within the superorganism composed of flagellate Streblomastix strix and complex community of Bacteroidetes bacteria on its surface.</title>
        <authorList>
            <person name="Treitli S.C."/>
            <person name="Kolisko M."/>
            <person name="Husnik F."/>
            <person name="Keeling P."/>
            <person name="Hampl V."/>
        </authorList>
    </citation>
    <scope>NUCLEOTIDE SEQUENCE</scope>
    <source>
        <strain evidence="23">STM</strain>
    </source>
</reference>
<dbReference type="GO" id="GO:0052856">
    <property type="term" value="F:NAD(P)HX epimerase activity"/>
    <property type="evidence" value="ECO:0007669"/>
    <property type="project" value="UniProtKB-EC"/>
</dbReference>
<dbReference type="CDD" id="cd01171">
    <property type="entry name" value="YXKO-related"/>
    <property type="match status" value="1"/>
</dbReference>
<dbReference type="InterPro" id="IPR030677">
    <property type="entry name" value="Nnr"/>
</dbReference>
<organism evidence="23">
    <name type="scientific">termite gut metagenome</name>
    <dbReference type="NCBI Taxonomy" id="433724"/>
    <lineage>
        <taxon>unclassified sequences</taxon>
        <taxon>metagenomes</taxon>
        <taxon>organismal metagenomes</taxon>
    </lineage>
</organism>
<evidence type="ECO:0000256" key="18">
    <source>
        <dbReference type="ARBA" id="ARBA00032624"/>
    </source>
</evidence>
<comment type="similarity">
    <text evidence="4">In the N-terminal section; belongs to the NnrE/AIBP family.</text>
</comment>
<keyword evidence="15" id="KW-0456">Lyase</keyword>
<dbReference type="GO" id="GO:0046872">
    <property type="term" value="F:metal ion binding"/>
    <property type="evidence" value="ECO:0007669"/>
    <property type="project" value="UniProtKB-KW"/>
</dbReference>
<dbReference type="InterPro" id="IPR017953">
    <property type="entry name" value="Carbohydrate_kinase_pred_CS"/>
</dbReference>
<evidence type="ECO:0000256" key="6">
    <source>
        <dbReference type="ARBA" id="ARBA00012228"/>
    </source>
</evidence>
<dbReference type="NCBIfam" id="TIGR00196">
    <property type="entry name" value="yjeF_cterm"/>
    <property type="match status" value="1"/>
</dbReference>
<evidence type="ECO:0000256" key="7">
    <source>
        <dbReference type="ARBA" id="ARBA00013129"/>
    </source>
</evidence>
<dbReference type="SUPFAM" id="SSF53613">
    <property type="entry name" value="Ribokinase-like"/>
    <property type="match status" value="1"/>
</dbReference>
<keyword evidence="16" id="KW-0511">Multifunctional enzyme</keyword>
<comment type="function">
    <text evidence="17">Bifunctional enzyme that catalyzes the epimerization of the S- and R-forms of NAD(P)HX and the dehydration of the S-form of NAD(P)HX at the expense of ADP, which is converted to AMP. This allows the repair of both epimers of NAD(P)HX, a damaged form of NAD(P)H that is a result of enzymatic or heat-dependent hydration.</text>
</comment>
<dbReference type="InterPro" id="IPR004443">
    <property type="entry name" value="YjeF_N_dom"/>
</dbReference>
<keyword evidence="12" id="KW-0630">Potassium</keyword>
<keyword evidence="14" id="KW-0413">Isomerase</keyword>
<dbReference type="Gene3D" id="3.40.50.10260">
    <property type="entry name" value="YjeF N-terminal domain"/>
    <property type="match status" value="1"/>
</dbReference>
<evidence type="ECO:0000256" key="13">
    <source>
        <dbReference type="ARBA" id="ARBA00023027"/>
    </source>
</evidence>
<evidence type="ECO:0000256" key="14">
    <source>
        <dbReference type="ARBA" id="ARBA00023235"/>
    </source>
</evidence>
<dbReference type="PANTHER" id="PTHR12592:SF0">
    <property type="entry name" value="ATP-DEPENDENT (S)-NAD(P)H-HYDRATE DEHYDRATASE"/>
    <property type="match status" value="1"/>
</dbReference>
<evidence type="ECO:0000259" key="22">
    <source>
        <dbReference type="PROSITE" id="PS51385"/>
    </source>
</evidence>
<evidence type="ECO:0000256" key="17">
    <source>
        <dbReference type="ARBA" id="ARBA00025153"/>
    </source>
</evidence>
<comment type="caution">
    <text evidence="23">The sequence shown here is derived from an EMBL/GenBank/DDBJ whole genome shotgun (WGS) entry which is preliminary data.</text>
</comment>
<feature type="domain" description="YjeF C-terminal" evidence="21">
    <location>
        <begin position="231"/>
        <end position="504"/>
    </location>
</feature>
<evidence type="ECO:0000256" key="12">
    <source>
        <dbReference type="ARBA" id="ARBA00022958"/>
    </source>
</evidence>